<evidence type="ECO:0000256" key="9">
    <source>
        <dbReference type="RuleBase" id="RU004474"/>
    </source>
</evidence>
<comment type="function">
    <text evidence="7 8">Key enzyme in folate metabolism. Catalyzes an essential reaction for de novo glycine and purine synthesis, and for DNA precursor synthesis.</text>
</comment>
<keyword evidence="6 8" id="KW-0560">Oxidoreductase</keyword>
<dbReference type="UniPathway" id="UPA00077">
    <property type="reaction ID" value="UER00158"/>
</dbReference>
<dbReference type="GO" id="GO:0005829">
    <property type="term" value="C:cytosol"/>
    <property type="evidence" value="ECO:0007669"/>
    <property type="project" value="TreeGrafter"/>
</dbReference>
<dbReference type="PRINTS" id="PR00070">
    <property type="entry name" value="DHFR"/>
</dbReference>
<name>A0A4R2LDW1_9GAMM</name>
<dbReference type="GO" id="GO:0006730">
    <property type="term" value="P:one-carbon metabolic process"/>
    <property type="evidence" value="ECO:0007669"/>
    <property type="project" value="UniProtKB-KW"/>
</dbReference>
<comment type="caution">
    <text evidence="11">The sequence shown here is derived from an EMBL/GenBank/DDBJ whole genome shotgun (WGS) entry which is preliminary data.</text>
</comment>
<evidence type="ECO:0000259" key="10">
    <source>
        <dbReference type="PROSITE" id="PS51330"/>
    </source>
</evidence>
<dbReference type="PROSITE" id="PS51330">
    <property type="entry name" value="DHFR_2"/>
    <property type="match status" value="1"/>
</dbReference>
<dbReference type="InterPro" id="IPR017925">
    <property type="entry name" value="DHFR_CS"/>
</dbReference>
<keyword evidence="5 8" id="KW-0521">NADP</keyword>
<dbReference type="GO" id="GO:0046452">
    <property type="term" value="P:dihydrofolate metabolic process"/>
    <property type="evidence" value="ECO:0007669"/>
    <property type="project" value="TreeGrafter"/>
</dbReference>
<evidence type="ECO:0000256" key="8">
    <source>
        <dbReference type="PIRNR" id="PIRNR000194"/>
    </source>
</evidence>
<protein>
    <recommendedName>
        <fullName evidence="3 8">Dihydrofolate reductase</fullName>
        <ecNumber evidence="3 8">1.5.1.3</ecNumber>
    </recommendedName>
</protein>
<dbReference type="InterPro" id="IPR012259">
    <property type="entry name" value="DHFR"/>
</dbReference>
<dbReference type="Pfam" id="PF00186">
    <property type="entry name" value="DHFR_1"/>
    <property type="match status" value="1"/>
</dbReference>
<dbReference type="NCBIfam" id="NF008037">
    <property type="entry name" value="PRK10769.1"/>
    <property type="match status" value="1"/>
</dbReference>
<dbReference type="InterPro" id="IPR024072">
    <property type="entry name" value="DHFR-like_dom_sf"/>
</dbReference>
<evidence type="ECO:0000256" key="6">
    <source>
        <dbReference type="ARBA" id="ARBA00023002"/>
    </source>
</evidence>
<evidence type="ECO:0000256" key="7">
    <source>
        <dbReference type="ARBA" id="ARBA00025067"/>
    </source>
</evidence>
<comment type="similarity">
    <text evidence="2 8 9">Belongs to the dihydrofolate reductase family.</text>
</comment>
<sequence>MIVSCVVAVARNGVIGRDNAMPWRLPDDLAHFKALTLGKPVIMGRLTWESLGRPLPGRHNIVVTRNPGYAAAGASVVGSLDAAFAAAGAVPEAVVIGGGELYARALPRTDVIHLTEVDAEPPGDTRFPPLDPAQWRETWREAHPADARHAHAFVFRRLQRIAPA</sequence>
<dbReference type="GO" id="GO:0004146">
    <property type="term" value="F:dihydrofolate reductase activity"/>
    <property type="evidence" value="ECO:0007669"/>
    <property type="project" value="UniProtKB-EC"/>
</dbReference>
<dbReference type="RefSeq" id="WP_132539386.1">
    <property type="nucleotide sequence ID" value="NZ_SLWY01000004.1"/>
</dbReference>
<feature type="domain" description="DHFR" evidence="10">
    <location>
        <begin position="2"/>
        <end position="160"/>
    </location>
</feature>
<reference evidence="11 12" key="1">
    <citation type="submission" date="2019-03" db="EMBL/GenBank/DDBJ databases">
        <title>Genomic Encyclopedia of Type Strains, Phase IV (KMG-IV): sequencing the most valuable type-strain genomes for metagenomic binning, comparative biology and taxonomic classification.</title>
        <authorList>
            <person name="Goeker M."/>
        </authorList>
    </citation>
    <scope>NUCLEOTIDE SEQUENCE [LARGE SCALE GENOMIC DNA]</scope>
    <source>
        <strain evidence="11 12">DSM 25287</strain>
    </source>
</reference>
<organism evidence="11 12">
    <name type="scientific">Plasticicumulans lactativorans</name>
    <dbReference type="NCBI Taxonomy" id="1133106"/>
    <lineage>
        <taxon>Bacteria</taxon>
        <taxon>Pseudomonadati</taxon>
        <taxon>Pseudomonadota</taxon>
        <taxon>Gammaproteobacteria</taxon>
        <taxon>Candidatus Competibacteraceae</taxon>
        <taxon>Plasticicumulans</taxon>
    </lineage>
</organism>
<dbReference type="CDD" id="cd00209">
    <property type="entry name" value="DHFR"/>
    <property type="match status" value="1"/>
</dbReference>
<dbReference type="SUPFAM" id="SSF53597">
    <property type="entry name" value="Dihydrofolate reductase-like"/>
    <property type="match status" value="1"/>
</dbReference>
<keyword evidence="4 8" id="KW-0554">One-carbon metabolism</keyword>
<evidence type="ECO:0000256" key="4">
    <source>
        <dbReference type="ARBA" id="ARBA00022563"/>
    </source>
</evidence>
<dbReference type="GO" id="GO:0046655">
    <property type="term" value="P:folic acid metabolic process"/>
    <property type="evidence" value="ECO:0007669"/>
    <property type="project" value="TreeGrafter"/>
</dbReference>
<dbReference type="PANTHER" id="PTHR48069:SF3">
    <property type="entry name" value="DIHYDROFOLATE REDUCTASE"/>
    <property type="match status" value="1"/>
</dbReference>
<dbReference type="PIRSF" id="PIRSF000194">
    <property type="entry name" value="DHFR"/>
    <property type="match status" value="1"/>
</dbReference>
<dbReference type="EC" id="1.5.1.3" evidence="3 8"/>
<dbReference type="PANTHER" id="PTHR48069">
    <property type="entry name" value="DIHYDROFOLATE REDUCTASE"/>
    <property type="match status" value="1"/>
</dbReference>
<keyword evidence="12" id="KW-1185">Reference proteome</keyword>
<evidence type="ECO:0000256" key="5">
    <source>
        <dbReference type="ARBA" id="ARBA00022857"/>
    </source>
</evidence>
<dbReference type="EMBL" id="SLWY01000004">
    <property type="protein sequence ID" value="TCO82802.1"/>
    <property type="molecule type" value="Genomic_DNA"/>
</dbReference>
<proteinExistence type="inferred from homology"/>
<evidence type="ECO:0000313" key="12">
    <source>
        <dbReference type="Proteomes" id="UP000295765"/>
    </source>
</evidence>
<comment type="catalytic activity">
    <reaction evidence="8">
        <text>(6S)-5,6,7,8-tetrahydrofolate + NADP(+) = 7,8-dihydrofolate + NADPH + H(+)</text>
        <dbReference type="Rhea" id="RHEA:15009"/>
        <dbReference type="ChEBI" id="CHEBI:15378"/>
        <dbReference type="ChEBI" id="CHEBI:57451"/>
        <dbReference type="ChEBI" id="CHEBI:57453"/>
        <dbReference type="ChEBI" id="CHEBI:57783"/>
        <dbReference type="ChEBI" id="CHEBI:58349"/>
        <dbReference type="EC" id="1.5.1.3"/>
    </reaction>
</comment>
<evidence type="ECO:0000256" key="1">
    <source>
        <dbReference type="ARBA" id="ARBA00004903"/>
    </source>
</evidence>
<dbReference type="Gene3D" id="3.40.430.10">
    <property type="entry name" value="Dihydrofolate Reductase, subunit A"/>
    <property type="match status" value="1"/>
</dbReference>
<gene>
    <name evidence="11" type="ORF">EV699_104194</name>
</gene>
<evidence type="ECO:0000256" key="2">
    <source>
        <dbReference type="ARBA" id="ARBA00009539"/>
    </source>
</evidence>
<evidence type="ECO:0000256" key="3">
    <source>
        <dbReference type="ARBA" id="ARBA00012856"/>
    </source>
</evidence>
<dbReference type="GO" id="GO:0070401">
    <property type="term" value="F:NADP+ binding"/>
    <property type="evidence" value="ECO:0007669"/>
    <property type="project" value="UniProtKB-ARBA"/>
</dbReference>
<evidence type="ECO:0000313" key="11">
    <source>
        <dbReference type="EMBL" id="TCO82802.1"/>
    </source>
</evidence>
<dbReference type="PROSITE" id="PS00075">
    <property type="entry name" value="DHFR_1"/>
    <property type="match status" value="1"/>
</dbReference>
<dbReference type="AlphaFoldDB" id="A0A4R2LDW1"/>
<dbReference type="GO" id="GO:0046654">
    <property type="term" value="P:tetrahydrofolate biosynthetic process"/>
    <property type="evidence" value="ECO:0007669"/>
    <property type="project" value="UniProtKB-UniPathway"/>
</dbReference>
<accession>A0A4R2LDW1</accession>
<dbReference type="OrthoDB" id="9804315at2"/>
<dbReference type="InterPro" id="IPR001796">
    <property type="entry name" value="DHFR_dom"/>
</dbReference>
<dbReference type="Proteomes" id="UP000295765">
    <property type="component" value="Unassembled WGS sequence"/>
</dbReference>
<comment type="pathway">
    <text evidence="1 8">Cofactor biosynthesis; tetrahydrofolate biosynthesis; 5,6,7,8-tetrahydrofolate from 7,8-dihydrofolate: step 1/1.</text>
</comment>
<dbReference type="FunFam" id="3.40.430.10:FF:000001">
    <property type="entry name" value="Dihydrofolate reductase"/>
    <property type="match status" value="1"/>
</dbReference>